<feature type="transmembrane region" description="Helical" evidence="6">
    <location>
        <begin position="47"/>
        <end position="74"/>
    </location>
</feature>
<accession>A0A381KND9</accession>
<comment type="subcellular location">
    <subcellularLocation>
        <location evidence="1">Cell membrane</location>
        <topology evidence="1">Multi-pass membrane protein</topology>
    </subcellularLocation>
</comment>
<dbReference type="InterPro" id="IPR051327">
    <property type="entry name" value="MATE_MepA_subfamily"/>
</dbReference>
<proteinExistence type="predicted"/>
<evidence type="ECO:0000256" key="3">
    <source>
        <dbReference type="ARBA" id="ARBA00022692"/>
    </source>
</evidence>
<dbReference type="GO" id="GO:0015297">
    <property type="term" value="F:antiporter activity"/>
    <property type="evidence" value="ECO:0007669"/>
    <property type="project" value="InterPro"/>
</dbReference>
<evidence type="ECO:0000256" key="2">
    <source>
        <dbReference type="ARBA" id="ARBA00022475"/>
    </source>
</evidence>
<feature type="transmembrane region" description="Helical" evidence="6">
    <location>
        <begin position="12"/>
        <end position="35"/>
    </location>
</feature>
<reference evidence="7" key="1">
    <citation type="submission" date="2018-06" db="EMBL/GenBank/DDBJ databases">
        <authorList>
            <consortium name="Pathogen Informatics"/>
            <person name="Doyle S."/>
        </authorList>
    </citation>
    <scope>NUCLEOTIDE SEQUENCE</scope>
    <source>
        <strain evidence="7">NCTC13307</strain>
    </source>
</reference>
<dbReference type="InterPro" id="IPR002528">
    <property type="entry name" value="MATE_fam"/>
</dbReference>
<evidence type="ECO:0000256" key="4">
    <source>
        <dbReference type="ARBA" id="ARBA00022989"/>
    </source>
</evidence>
<name>A0A381KND9_CLODI</name>
<dbReference type="PANTHER" id="PTHR43823:SF3">
    <property type="entry name" value="MULTIDRUG EXPORT PROTEIN MEPA"/>
    <property type="match status" value="1"/>
</dbReference>
<keyword evidence="3 6" id="KW-0812">Transmembrane</keyword>
<protein>
    <submittedName>
        <fullName evidence="7">Drug/sodium antiporter</fullName>
    </submittedName>
</protein>
<gene>
    <name evidence="7" type="primary">mepA_14</name>
    <name evidence="7" type="ORF">NCTC13307_04731</name>
</gene>
<keyword evidence="5 6" id="KW-0472">Membrane</keyword>
<dbReference type="EMBL" id="UFWD01000003">
    <property type="protein sequence ID" value="SUY83601.1"/>
    <property type="molecule type" value="Genomic_DNA"/>
</dbReference>
<evidence type="ECO:0000256" key="5">
    <source>
        <dbReference type="ARBA" id="ARBA00023136"/>
    </source>
</evidence>
<dbReference type="GO" id="GO:0042910">
    <property type="term" value="F:xenobiotic transmembrane transporter activity"/>
    <property type="evidence" value="ECO:0007669"/>
    <property type="project" value="InterPro"/>
</dbReference>
<dbReference type="GO" id="GO:0005886">
    <property type="term" value="C:plasma membrane"/>
    <property type="evidence" value="ECO:0007669"/>
    <property type="project" value="UniProtKB-SubCell"/>
</dbReference>
<evidence type="ECO:0000256" key="6">
    <source>
        <dbReference type="SAM" id="Phobius"/>
    </source>
</evidence>
<dbReference type="PANTHER" id="PTHR43823">
    <property type="entry name" value="SPORULATION PROTEIN YKVU"/>
    <property type="match status" value="1"/>
</dbReference>
<sequence>MENQEALRHEKIWILLFRYSIPAIIAMMVTSLYNVVDRAFIGSMEGIGSIAIAGLGVTMPVFTLIIAFGMLVSVGASTRLSIKLGERNREEAEKILGNALTLSIIISLIITILGLVFLEDILFILVQVKIQYFMQKTI</sequence>
<evidence type="ECO:0000313" key="7">
    <source>
        <dbReference type="EMBL" id="SUY83601.1"/>
    </source>
</evidence>
<organism evidence="7">
    <name type="scientific">Clostridioides difficile</name>
    <name type="common">Peptoclostridium difficile</name>
    <dbReference type="NCBI Taxonomy" id="1496"/>
    <lineage>
        <taxon>Bacteria</taxon>
        <taxon>Bacillati</taxon>
        <taxon>Bacillota</taxon>
        <taxon>Clostridia</taxon>
        <taxon>Peptostreptococcales</taxon>
        <taxon>Peptostreptococcaceae</taxon>
        <taxon>Clostridioides</taxon>
    </lineage>
</organism>
<dbReference type="Pfam" id="PF01554">
    <property type="entry name" value="MatE"/>
    <property type="match status" value="1"/>
</dbReference>
<keyword evidence="2" id="KW-1003">Cell membrane</keyword>
<evidence type="ECO:0000256" key="1">
    <source>
        <dbReference type="ARBA" id="ARBA00004651"/>
    </source>
</evidence>
<feature type="transmembrane region" description="Helical" evidence="6">
    <location>
        <begin position="95"/>
        <end position="118"/>
    </location>
</feature>
<dbReference type="AlphaFoldDB" id="A0A381KND9"/>
<keyword evidence="4 6" id="KW-1133">Transmembrane helix</keyword>